<feature type="transmembrane region" description="Helical" evidence="6">
    <location>
        <begin position="141"/>
        <end position="163"/>
    </location>
</feature>
<protein>
    <submittedName>
        <fullName evidence="7">Tryptophan-rich sensory protein</fullName>
    </submittedName>
</protein>
<gene>
    <name evidence="7" type="ORF">DW740_11265</name>
</gene>
<evidence type="ECO:0000256" key="1">
    <source>
        <dbReference type="ARBA" id="ARBA00004141"/>
    </source>
</evidence>
<feature type="transmembrane region" description="Helical" evidence="6">
    <location>
        <begin position="110"/>
        <end position="129"/>
    </location>
</feature>
<feature type="transmembrane region" description="Helical" evidence="6">
    <location>
        <begin position="56"/>
        <end position="76"/>
    </location>
</feature>
<dbReference type="Proteomes" id="UP000283745">
    <property type="component" value="Unassembled WGS sequence"/>
</dbReference>
<keyword evidence="5 6" id="KW-0472">Membrane</keyword>
<dbReference type="GO" id="GO:0016020">
    <property type="term" value="C:membrane"/>
    <property type="evidence" value="ECO:0007669"/>
    <property type="project" value="UniProtKB-SubCell"/>
</dbReference>
<dbReference type="AlphaFoldDB" id="A0A414J4K1"/>
<dbReference type="PANTHER" id="PTHR10057:SF0">
    <property type="entry name" value="TRANSLOCATOR PROTEIN"/>
    <property type="match status" value="1"/>
</dbReference>
<dbReference type="EMBL" id="QSKF01000008">
    <property type="protein sequence ID" value="RHE39314.1"/>
    <property type="molecule type" value="Genomic_DNA"/>
</dbReference>
<keyword evidence="4 6" id="KW-1133">Transmembrane helix</keyword>
<dbReference type="Pfam" id="PF03073">
    <property type="entry name" value="TspO_MBR"/>
    <property type="match status" value="1"/>
</dbReference>
<dbReference type="PANTHER" id="PTHR10057">
    <property type="entry name" value="PERIPHERAL-TYPE BENZODIAZEPINE RECEPTOR"/>
    <property type="match status" value="1"/>
</dbReference>
<evidence type="ECO:0000313" key="8">
    <source>
        <dbReference type="Proteomes" id="UP000283745"/>
    </source>
</evidence>
<reference evidence="7 8" key="1">
    <citation type="submission" date="2018-08" db="EMBL/GenBank/DDBJ databases">
        <title>A genome reference for cultivated species of the human gut microbiota.</title>
        <authorList>
            <person name="Zou Y."/>
            <person name="Xue W."/>
            <person name="Luo G."/>
        </authorList>
    </citation>
    <scope>NUCLEOTIDE SEQUENCE [LARGE SCALE GENOMIC DNA]</scope>
    <source>
        <strain evidence="7 8">AM28-23</strain>
    </source>
</reference>
<evidence type="ECO:0000256" key="5">
    <source>
        <dbReference type="ARBA" id="ARBA00023136"/>
    </source>
</evidence>
<comment type="similarity">
    <text evidence="2">Belongs to the TspO/BZRP family.</text>
</comment>
<evidence type="ECO:0000313" key="7">
    <source>
        <dbReference type="EMBL" id="RHE39314.1"/>
    </source>
</evidence>
<dbReference type="Gene3D" id="1.20.1260.100">
    <property type="entry name" value="TspO/MBR protein"/>
    <property type="match status" value="1"/>
</dbReference>
<dbReference type="InterPro" id="IPR038330">
    <property type="entry name" value="TspO/MBR-related_sf"/>
</dbReference>
<dbReference type="GO" id="GO:0033013">
    <property type="term" value="P:tetrapyrrole metabolic process"/>
    <property type="evidence" value="ECO:0007669"/>
    <property type="project" value="UniProtKB-ARBA"/>
</dbReference>
<comment type="caution">
    <text evidence="7">The sequence shown here is derived from an EMBL/GenBank/DDBJ whole genome shotgun (WGS) entry which is preliminary data.</text>
</comment>
<dbReference type="PIRSF" id="PIRSF005859">
    <property type="entry name" value="PBR"/>
    <property type="match status" value="1"/>
</dbReference>
<dbReference type="InterPro" id="IPR004307">
    <property type="entry name" value="TspO_MBR"/>
</dbReference>
<dbReference type="CDD" id="cd15904">
    <property type="entry name" value="TSPO_MBR"/>
    <property type="match status" value="1"/>
</dbReference>
<proteinExistence type="inferred from homology"/>
<sequence>MSRKTGGIFLKKRTKTLLTCLAVPLGVGAVSGFLTQGSMDTFEKLNQPPLAPPGWVFPVVWTGLFAMMGIASYLIARLPESEEKKKALTLYGIQLAVNFLWPVFFFNAGWYLFSFAWLLLLWYLVYLCTKAFYHLSEKAGYLMIPYLVWLTFAGYLNFAIFLLN</sequence>
<evidence type="ECO:0000256" key="4">
    <source>
        <dbReference type="ARBA" id="ARBA00022989"/>
    </source>
</evidence>
<accession>A0A414J4K1</accession>
<organism evidence="7 8">
    <name type="scientific">Blautia obeum</name>
    <dbReference type="NCBI Taxonomy" id="40520"/>
    <lineage>
        <taxon>Bacteria</taxon>
        <taxon>Bacillati</taxon>
        <taxon>Bacillota</taxon>
        <taxon>Clostridia</taxon>
        <taxon>Lachnospirales</taxon>
        <taxon>Lachnospiraceae</taxon>
        <taxon>Blautia</taxon>
    </lineage>
</organism>
<evidence type="ECO:0000256" key="6">
    <source>
        <dbReference type="SAM" id="Phobius"/>
    </source>
</evidence>
<dbReference type="FunFam" id="1.20.1260.100:FF:000001">
    <property type="entry name" value="translocator protein 2"/>
    <property type="match status" value="1"/>
</dbReference>
<comment type="subcellular location">
    <subcellularLocation>
        <location evidence="1">Membrane</location>
        <topology evidence="1">Multi-pass membrane protein</topology>
    </subcellularLocation>
</comment>
<evidence type="ECO:0000256" key="2">
    <source>
        <dbReference type="ARBA" id="ARBA00007524"/>
    </source>
</evidence>
<keyword evidence="3 6" id="KW-0812">Transmembrane</keyword>
<name>A0A414J4K1_9FIRM</name>
<evidence type="ECO:0000256" key="3">
    <source>
        <dbReference type="ARBA" id="ARBA00022692"/>
    </source>
</evidence>